<feature type="compositionally biased region" description="Low complexity" evidence="1">
    <location>
        <begin position="145"/>
        <end position="154"/>
    </location>
</feature>
<dbReference type="Proteomes" id="UP000007305">
    <property type="component" value="Chromosome 8"/>
</dbReference>
<evidence type="ECO:0000313" key="4">
    <source>
        <dbReference type="Proteomes" id="UP000007305"/>
    </source>
</evidence>
<feature type="chain" id="PRO_5032738896" evidence="2">
    <location>
        <begin position="21"/>
        <end position="198"/>
    </location>
</feature>
<keyword evidence="4" id="KW-1185">Reference proteome</keyword>
<sequence>MSKLFSLFPPLLLSFPSLLGFPRSLPPPLSLPLPLPLPLSYHISSPLLGPTAFHPLPSFPASAVPSSAVALREAHGGGPRQPNRRHIAFSPARICRRARRPYPPKPPPARRSSSHSLRSYSVSSSEEESRCGAAVACLARRVTPAGTSTSAGTSKVTPFPPIVSGQVGTEGTPRLQRSRAVSRDLVRDWNFDEVIVAN</sequence>
<dbReference type="AlphaFoldDB" id="A0A804QS19"/>
<dbReference type="PANTHER" id="PTHR36002">
    <property type="entry name" value="PYRD"/>
    <property type="match status" value="1"/>
</dbReference>
<accession>A0A804QS19</accession>
<feature type="compositionally biased region" description="Low complexity" evidence="1">
    <location>
        <begin position="110"/>
        <end position="123"/>
    </location>
</feature>
<evidence type="ECO:0000256" key="1">
    <source>
        <dbReference type="SAM" id="MobiDB-lite"/>
    </source>
</evidence>
<evidence type="ECO:0000256" key="2">
    <source>
        <dbReference type="SAM" id="SignalP"/>
    </source>
</evidence>
<organism evidence="3 4">
    <name type="scientific">Zea mays</name>
    <name type="common">Maize</name>
    <dbReference type="NCBI Taxonomy" id="4577"/>
    <lineage>
        <taxon>Eukaryota</taxon>
        <taxon>Viridiplantae</taxon>
        <taxon>Streptophyta</taxon>
        <taxon>Embryophyta</taxon>
        <taxon>Tracheophyta</taxon>
        <taxon>Spermatophyta</taxon>
        <taxon>Magnoliopsida</taxon>
        <taxon>Liliopsida</taxon>
        <taxon>Poales</taxon>
        <taxon>Poaceae</taxon>
        <taxon>PACMAD clade</taxon>
        <taxon>Panicoideae</taxon>
        <taxon>Andropogonodae</taxon>
        <taxon>Andropogoneae</taxon>
        <taxon>Tripsacinae</taxon>
        <taxon>Zea</taxon>
    </lineage>
</organism>
<dbReference type="EnsemblPlants" id="Zm00001eb348670_T001">
    <property type="protein sequence ID" value="Zm00001eb348670_P001"/>
    <property type="gene ID" value="Zm00001eb348670"/>
</dbReference>
<evidence type="ECO:0000313" key="3">
    <source>
        <dbReference type="EnsemblPlants" id="Zm00001eb348670_P001"/>
    </source>
</evidence>
<name>A0A804QS19_MAIZE</name>
<dbReference type="Gramene" id="Zm00001eb348670_T001">
    <property type="protein sequence ID" value="Zm00001eb348670_P001"/>
    <property type="gene ID" value="Zm00001eb348670"/>
</dbReference>
<dbReference type="PANTHER" id="PTHR36002:SF4">
    <property type="match status" value="1"/>
</dbReference>
<keyword evidence="2" id="KW-0732">Signal</keyword>
<reference evidence="3" key="2">
    <citation type="submission" date="2019-07" db="EMBL/GenBank/DDBJ databases">
        <authorList>
            <person name="Seetharam A."/>
            <person name="Woodhouse M."/>
            <person name="Cannon E."/>
        </authorList>
    </citation>
    <scope>NUCLEOTIDE SEQUENCE [LARGE SCALE GENOMIC DNA]</scope>
    <source>
        <strain evidence="3">cv. B73</strain>
    </source>
</reference>
<reference evidence="3" key="3">
    <citation type="submission" date="2021-05" db="UniProtKB">
        <authorList>
            <consortium name="EnsemblPlants"/>
        </authorList>
    </citation>
    <scope>IDENTIFICATION</scope>
    <source>
        <strain evidence="3">cv. B73</strain>
    </source>
</reference>
<feature type="signal peptide" evidence="2">
    <location>
        <begin position="1"/>
        <end position="20"/>
    </location>
</feature>
<protein>
    <submittedName>
        <fullName evidence="3">Uncharacterized protein</fullName>
    </submittedName>
</protein>
<proteinExistence type="predicted"/>
<feature type="region of interest" description="Disordered" evidence="1">
    <location>
        <begin position="70"/>
        <end position="123"/>
    </location>
</feature>
<reference evidence="4" key="1">
    <citation type="journal article" date="2009" name="Science">
        <title>The B73 maize genome: complexity, diversity, and dynamics.</title>
        <authorList>
            <person name="Schnable P.S."/>
            <person name="Ware D."/>
            <person name="Fulton R.S."/>
            <person name="Stein J.C."/>
            <person name="Wei F."/>
            <person name="Pasternak S."/>
            <person name="Liang C."/>
            <person name="Zhang J."/>
            <person name="Fulton L."/>
            <person name="Graves T.A."/>
            <person name="Minx P."/>
            <person name="Reily A.D."/>
            <person name="Courtney L."/>
            <person name="Kruchowski S.S."/>
            <person name="Tomlinson C."/>
            <person name="Strong C."/>
            <person name="Delehaunty K."/>
            <person name="Fronick C."/>
            <person name="Courtney B."/>
            <person name="Rock S.M."/>
            <person name="Belter E."/>
            <person name="Du F."/>
            <person name="Kim K."/>
            <person name="Abbott R.M."/>
            <person name="Cotton M."/>
            <person name="Levy A."/>
            <person name="Marchetto P."/>
            <person name="Ochoa K."/>
            <person name="Jackson S.M."/>
            <person name="Gillam B."/>
            <person name="Chen W."/>
            <person name="Yan L."/>
            <person name="Higginbotham J."/>
            <person name="Cardenas M."/>
            <person name="Waligorski J."/>
            <person name="Applebaum E."/>
            <person name="Phelps L."/>
            <person name="Falcone J."/>
            <person name="Kanchi K."/>
            <person name="Thane T."/>
            <person name="Scimone A."/>
            <person name="Thane N."/>
            <person name="Henke J."/>
            <person name="Wang T."/>
            <person name="Ruppert J."/>
            <person name="Shah N."/>
            <person name="Rotter K."/>
            <person name="Hodges J."/>
            <person name="Ingenthron E."/>
            <person name="Cordes M."/>
            <person name="Kohlberg S."/>
            <person name="Sgro J."/>
            <person name="Delgado B."/>
            <person name="Mead K."/>
            <person name="Chinwalla A."/>
            <person name="Leonard S."/>
            <person name="Crouse K."/>
            <person name="Collura K."/>
            <person name="Kudrna D."/>
            <person name="Currie J."/>
            <person name="He R."/>
            <person name="Angelova A."/>
            <person name="Rajasekar S."/>
            <person name="Mueller T."/>
            <person name="Lomeli R."/>
            <person name="Scara G."/>
            <person name="Ko A."/>
            <person name="Delaney K."/>
            <person name="Wissotski M."/>
            <person name="Lopez G."/>
            <person name="Campos D."/>
            <person name="Braidotti M."/>
            <person name="Ashley E."/>
            <person name="Golser W."/>
            <person name="Kim H."/>
            <person name="Lee S."/>
            <person name="Lin J."/>
            <person name="Dujmic Z."/>
            <person name="Kim W."/>
            <person name="Talag J."/>
            <person name="Zuccolo A."/>
            <person name="Fan C."/>
            <person name="Sebastian A."/>
            <person name="Kramer M."/>
            <person name="Spiegel L."/>
            <person name="Nascimento L."/>
            <person name="Zutavern T."/>
            <person name="Miller B."/>
            <person name="Ambroise C."/>
            <person name="Muller S."/>
            <person name="Spooner W."/>
            <person name="Narechania A."/>
            <person name="Ren L."/>
            <person name="Wei S."/>
            <person name="Kumari S."/>
            <person name="Faga B."/>
            <person name="Levy M.J."/>
            <person name="McMahan L."/>
            <person name="Van Buren P."/>
            <person name="Vaughn M.W."/>
            <person name="Ying K."/>
            <person name="Yeh C.-T."/>
            <person name="Emrich S.J."/>
            <person name="Jia Y."/>
            <person name="Kalyanaraman A."/>
            <person name="Hsia A.-P."/>
            <person name="Barbazuk W.B."/>
            <person name="Baucom R.S."/>
            <person name="Brutnell T.P."/>
            <person name="Carpita N.C."/>
            <person name="Chaparro C."/>
            <person name="Chia J.-M."/>
            <person name="Deragon J.-M."/>
            <person name="Estill J.C."/>
            <person name="Fu Y."/>
            <person name="Jeddeloh J.A."/>
            <person name="Han Y."/>
            <person name="Lee H."/>
            <person name="Li P."/>
            <person name="Lisch D.R."/>
            <person name="Liu S."/>
            <person name="Liu Z."/>
            <person name="Nagel D.H."/>
            <person name="McCann M.C."/>
            <person name="SanMiguel P."/>
            <person name="Myers A.M."/>
            <person name="Nettleton D."/>
            <person name="Nguyen J."/>
            <person name="Penning B.W."/>
            <person name="Ponnala L."/>
            <person name="Schneider K.L."/>
            <person name="Schwartz D.C."/>
            <person name="Sharma A."/>
            <person name="Soderlund C."/>
            <person name="Springer N.M."/>
            <person name="Sun Q."/>
            <person name="Wang H."/>
            <person name="Waterman M."/>
            <person name="Westerman R."/>
            <person name="Wolfgruber T.K."/>
            <person name="Yang L."/>
            <person name="Yu Y."/>
            <person name="Zhang L."/>
            <person name="Zhou S."/>
            <person name="Zhu Q."/>
            <person name="Bennetzen J.L."/>
            <person name="Dawe R.K."/>
            <person name="Jiang J."/>
            <person name="Jiang N."/>
            <person name="Presting G.G."/>
            <person name="Wessler S.R."/>
            <person name="Aluru S."/>
            <person name="Martienssen R.A."/>
            <person name="Clifton S.W."/>
            <person name="McCombie W.R."/>
            <person name="Wing R.A."/>
            <person name="Wilson R.K."/>
        </authorList>
    </citation>
    <scope>NUCLEOTIDE SEQUENCE [LARGE SCALE GENOMIC DNA]</scope>
    <source>
        <strain evidence="4">cv. B73</strain>
    </source>
</reference>
<feature type="region of interest" description="Disordered" evidence="1">
    <location>
        <begin position="145"/>
        <end position="176"/>
    </location>
</feature>